<evidence type="ECO:0000313" key="4">
    <source>
        <dbReference type="EMBL" id="MDT0337286.1"/>
    </source>
</evidence>
<dbReference type="Gene3D" id="3.40.1620.10">
    <property type="entry name" value="YefM-like domain"/>
    <property type="match status" value="1"/>
</dbReference>
<evidence type="ECO:0000256" key="3">
    <source>
        <dbReference type="SAM" id="MobiDB-lite"/>
    </source>
</evidence>
<gene>
    <name evidence="4" type="ORF">RJN63_10640</name>
</gene>
<dbReference type="NCBIfam" id="TIGR01552">
    <property type="entry name" value="phd_fam"/>
    <property type="match status" value="1"/>
</dbReference>
<feature type="region of interest" description="Disordered" evidence="3">
    <location>
        <begin position="90"/>
        <end position="110"/>
    </location>
</feature>
<comment type="caution">
    <text evidence="4">The sequence shown here is derived from an EMBL/GenBank/DDBJ whole genome shotgun (WGS) entry which is preliminary data.</text>
</comment>
<dbReference type="Pfam" id="PF02604">
    <property type="entry name" value="PhdYeFM_antitox"/>
    <property type="match status" value="1"/>
</dbReference>
<dbReference type="AlphaFoldDB" id="A0AAE4G9J9"/>
<name>A0AAE4G9J9_9BURK</name>
<dbReference type="InterPro" id="IPR006442">
    <property type="entry name" value="Antitoxin_Phd/YefM"/>
</dbReference>
<comment type="similarity">
    <text evidence="1 2">Belongs to the phD/YefM antitoxin family.</text>
</comment>
<organism evidence="4">
    <name type="scientific">Herbaspirillum huttiense subsp. nephrolepidis</name>
    <dbReference type="NCBI Taxonomy" id="3075126"/>
    <lineage>
        <taxon>Bacteria</taxon>
        <taxon>Pseudomonadati</taxon>
        <taxon>Pseudomonadota</taxon>
        <taxon>Betaproteobacteria</taxon>
        <taxon>Burkholderiales</taxon>
        <taxon>Oxalobacteraceae</taxon>
        <taxon>Herbaspirillum</taxon>
    </lineage>
</organism>
<comment type="function">
    <text evidence="2">Antitoxin component of a type II toxin-antitoxin (TA) system.</text>
</comment>
<evidence type="ECO:0000256" key="2">
    <source>
        <dbReference type="RuleBase" id="RU362080"/>
    </source>
</evidence>
<evidence type="ECO:0000256" key="1">
    <source>
        <dbReference type="ARBA" id="ARBA00009981"/>
    </source>
</evidence>
<protein>
    <recommendedName>
        <fullName evidence="2">Antitoxin</fullName>
    </recommendedName>
</protein>
<sequence>MNATTLTLFSARDAKTRFGEVLDTALGSPVGITKHDRLTAYVVSKSQYEALVSKVEELEDRLWVVGAELAREDGYASAKEVDAFLASLRNPQDAAKNKQAGAEVPKRPRR</sequence>
<proteinExistence type="inferred from homology"/>
<dbReference type="InterPro" id="IPR036165">
    <property type="entry name" value="YefM-like_sf"/>
</dbReference>
<accession>A0AAE4G9J9</accession>
<dbReference type="EMBL" id="JAVRAA010000004">
    <property type="protein sequence ID" value="MDT0337286.1"/>
    <property type="molecule type" value="Genomic_DNA"/>
</dbReference>
<reference evidence="4" key="1">
    <citation type="submission" date="2023-02" db="EMBL/GenBank/DDBJ databases">
        <title>Description of Herbaspirillum huttiense subsp. nephrolepsisexaltata and Herbaspirillum huttiense subsp. lycopersicon.</title>
        <authorList>
            <person name="Poudel M."/>
            <person name="Sharma A."/>
            <person name="Goss E."/>
            <person name="Tapia J.H."/>
            <person name="Harmon C.M."/>
            <person name="Jones J.B."/>
        </authorList>
    </citation>
    <scope>NUCLEOTIDE SEQUENCE</scope>
    <source>
        <strain evidence="4">NC40101</strain>
    </source>
</reference>
<dbReference type="RefSeq" id="WP_310838363.1">
    <property type="nucleotide sequence ID" value="NZ_JAVLSM010000013.1"/>
</dbReference>
<dbReference type="SUPFAM" id="SSF143120">
    <property type="entry name" value="YefM-like"/>
    <property type="match status" value="1"/>
</dbReference>